<dbReference type="EMBL" id="JANIIC010000026">
    <property type="protein sequence ID" value="MCQ8831698.1"/>
    <property type="molecule type" value="Genomic_DNA"/>
</dbReference>
<dbReference type="AlphaFoldDB" id="A0A9X2LYA1"/>
<accession>A0A9X2LYA1</accession>
<keyword evidence="3" id="KW-1185">Reference proteome</keyword>
<evidence type="ECO:0000313" key="3">
    <source>
        <dbReference type="Proteomes" id="UP001142400"/>
    </source>
</evidence>
<gene>
    <name evidence="2" type="ORF">NQU54_22165</name>
</gene>
<dbReference type="RefSeq" id="WP_257632580.1">
    <property type="nucleotide sequence ID" value="NZ_JANIIC010000026.1"/>
</dbReference>
<proteinExistence type="predicted"/>
<feature type="region of interest" description="Disordered" evidence="1">
    <location>
        <begin position="136"/>
        <end position="167"/>
    </location>
</feature>
<dbReference type="Proteomes" id="UP001142400">
    <property type="component" value="Unassembled WGS sequence"/>
</dbReference>
<evidence type="ECO:0000256" key="1">
    <source>
        <dbReference type="SAM" id="MobiDB-lite"/>
    </source>
</evidence>
<evidence type="ECO:0000313" key="2">
    <source>
        <dbReference type="EMBL" id="MCQ8831698.1"/>
    </source>
</evidence>
<reference evidence="2" key="1">
    <citation type="submission" date="2022-06" db="EMBL/GenBank/DDBJ databases">
        <title>WGS of actinobacteria.</title>
        <authorList>
            <person name="Thawai C."/>
        </authorList>
    </citation>
    <scope>NUCLEOTIDE SEQUENCE</scope>
    <source>
        <strain evidence="2">DSM 42010</strain>
    </source>
</reference>
<feature type="compositionally biased region" description="Polar residues" evidence="1">
    <location>
        <begin position="149"/>
        <end position="167"/>
    </location>
</feature>
<comment type="caution">
    <text evidence="2">The sequence shown here is derived from an EMBL/GenBank/DDBJ whole genome shotgun (WGS) entry which is preliminary data.</text>
</comment>
<sequence>MARNLHDLDAVRDELGRLERTDTALRTFLTSYRGYLAGVLRASAQRVSHELGVLAQRRRAAGDAAQRTSDLRTQEHESKGRLETLRDEEQAARTDLAALHASHAYRSLRELSERRGTVEALHTAAVAAFTTLRNAHDTEESTAERLAEGSTTSGVGWPNLAQNTGRC</sequence>
<protein>
    <submittedName>
        <fullName evidence="2">Uncharacterized protein</fullName>
    </submittedName>
</protein>
<feature type="compositionally biased region" description="Basic and acidic residues" evidence="1">
    <location>
        <begin position="136"/>
        <end position="147"/>
    </location>
</feature>
<name>A0A9X2LYA1_STRMQ</name>
<organism evidence="2 3">
    <name type="scientific">Streptomyces malaysiensis subsp. samsunensis</name>
    <dbReference type="NCBI Taxonomy" id="459658"/>
    <lineage>
        <taxon>Bacteria</taxon>
        <taxon>Bacillati</taxon>
        <taxon>Actinomycetota</taxon>
        <taxon>Actinomycetes</taxon>
        <taxon>Kitasatosporales</taxon>
        <taxon>Streptomycetaceae</taxon>
        <taxon>Streptomyces</taxon>
        <taxon>Streptomyces violaceusniger group</taxon>
    </lineage>
</organism>